<evidence type="ECO:0000313" key="1">
    <source>
        <dbReference type="EnsemblPlants" id="OBART12G17620.1"/>
    </source>
</evidence>
<accession>A0A0D3HWB3</accession>
<organism evidence="1">
    <name type="scientific">Oryza barthii</name>
    <dbReference type="NCBI Taxonomy" id="65489"/>
    <lineage>
        <taxon>Eukaryota</taxon>
        <taxon>Viridiplantae</taxon>
        <taxon>Streptophyta</taxon>
        <taxon>Embryophyta</taxon>
        <taxon>Tracheophyta</taxon>
        <taxon>Spermatophyta</taxon>
        <taxon>Magnoliopsida</taxon>
        <taxon>Liliopsida</taxon>
        <taxon>Poales</taxon>
        <taxon>Poaceae</taxon>
        <taxon>BOP clade</taxon>
        <taxon>Oryzoideae</taxon>
        <taxon>Oryzeae</taxon>
        <taxon>Oryzinae</taxon>
        <taxon>Oryza</taxon>
    </lineage>
</organism>
<name>A0A0D3HWB3_9ORYZ</name>
<dbReference type="AlphaFoldDB" id="A0A0D3HWB3"/>
<dbReference type="EnsemblPlants" id="OBART12G17620.1">
    <property type="protein sequence ID" value="OBART12G17620.1"/>
    <property type="gene ID" value="OBART12G17620"/>
</dbReference>
<evidence type="ECO:0000313" key="2">
    <source>
        <dbReference type="Proteomes" id="UP000026960"/>
    </source>
</evidence>
<dbReference type="Proteomes" id="UP000026960">
    <property type="component" value="Chromosome 12"/>
</dbReference>
<proteinExistence type="predicted"/>
<reference evidence="1" key="1">
    <citation type="journal article" date="2009" name="Rice">
        <title>De Novo Next Generation Sequencing of Plant Genomes.</title>
        <authorList>
            <person name="Rounsley S."/>
            <person name="Marri P.R."/>
            <person name="Yu Y."/>
            <person name="He R."/>
            <person name="Sisneros N."/>
            <person name="Goicoechea J.L."/>
            <person name="Lee S.J."/>
            <person name="Angelova A."/>
            <person name="Kudrna D."/>
            <person name="Luo M."/>
            <person name="Affourtit J."/>
            <person name="Desany B."/>
            <person name="Knight J."/>
            <person name="Niazi F."/>
            <person name="Egholm M."/>
            <person name="Wing R.A."/>
        </authorList>
    </citation>
    <scope>NUCLEOTIDE SEQUENCE [LARGE SCALE GENOMIC DNA]</scope>
    <source>
        <strain evidence="1">cv. IRGC 105608</strain>
    </source>
</reference>
<dbReference type="PaxDb" id="65489-OBART12G17620.1"/>
<sequence>MCQIFQVSYKLREGNRVAHRLADLRSFVPGAETPPSYPGRPARLTGENSIKFLLKFTRLKIFLVPLLIRLDEDGSELRYQKDKRVGA</sequence>
<dbReference type="Gramene" id="OBART12G17620.1">
    <property type="protein sequence ID" value="OBART12G17620.1"/>
    <property type="gene ID" value="OBART12G17620"/>
</dbReference>
<dbReference type="HOGENOM" id="CLU_2486926_0_0_1"/>
<reference evidence="1" key="2">
    <citation type="submission" date="2015-03" db="UniProtKB">
        <authorList>
            <consortium name="EnsemblPlants"/>
        </authorList>
    </citation>
    <scope>IDENTIFICATION</scope>
</reference>
<keyword evidence="2" id="KW-1185">Reference proteome</keyword>
<protein>
    <submittedName>
        <fullName evidence="1">Uncharacterized protein</fullName>
    </submittedName>
</protein>